<dbReference type="PANTHER" id="PTHR43124:SF3">
    <property type="entry name" value="CHLORAMPHENICOL EFFLUX PUMP RV0191"/>
    <property type="match status" value="1"/>
</dbReference>
<keyword evidence="4 6" id="KW-1133">Transmembrane helix</keyword>
<comment type="caution">
    <text evidence="8">The sequence shown here is derived from an EMBL/GenBank/DDBJ whole genome shotgun (WGS) entry which is preliminary data.</text>
</comment>
<dbReference type="PANTHER" id="PTHR43124">
    <property type="entry name" value="PURINE EFFLUX PUMP PBUE"/>
    <property type="match status" value="1"/>
</dbReference>
<feature type="transmembrane region" description="Helical" evidence="6">
    <location>
        <begin position="307"/>
        <end position="329"/>
    </location>
</feature>
<evidence type="ECO:0000256" key="3">
    <source>
        <dbReference type="ARBA" id="ARBA00022692"/>
    </source>
</evidence>
<feature type="transmembrane region" description="Helical" evidence="6">
    <location>
        <begin position="54"/>
        <end position="77"/>
    </location>
</feature>
<evidence type="ECO:0000313" key="8">
    <source>
        <dbReference type="EMBL" id="RZS85225.1"/>
    </source>
</evidence>
<feature type="transmembrane region" description="Helical" evidence="6">
    <location>
        <begin position="107"/>
        <end position="130"/>
    </location>
</feature>
<feature type="transmembrane region" description="Helical" evidence="6">
    <location>
        <begin position="341"/>
        <end position="365"/>
    </location>
</feature>
<dbReference type="InterPro" id="IPR050189">
    <property type="entry name" value="MFS_Efflux_Transporters"/>
</dbReference>
<name>A0A4Q7NJI8_9BURK</name>
<sequence>MQASHHDIAVREKNSWASVAIIVGSGVVLALQVGKASIAAPLLRADMGLDLAAIGWLTAVIAVLGMLGGMPAGSLVAARGDRRVFLAGLGASALGAALGAAAPGYGWLLACRMLEGLGFLLVVVAGPALLQRVVATGQRDLAFALWSCFMPTGIALAMLLGPLFSSWRTLWWGSAALSLAAAGAVLLLPPSTRGAWRGWRDTGRDALATLRGREPLLLAAGFGLYSLQFFALFNFLPILLTERMGMPLQVAGLLAAAATAANIAGNLCAGFLMDRGVARWALVACGCVVMGLAGSGVFLSVLPDAGSFALCVLFSAAGGLIPATLLATAPRAAPSPARVPLVVGLMMQGNNLGQVVGPAAVGGVIQAHGWPAAAGIAGAAGVLALGVALGLRRSGR</sequence>
<feature type="domain" description="Major facilitator superfamily (MFS) profile" evidence="7">
    <location>
        <begin position="18"/>
        <end position="396"/>
    </location>
</feature>
<dbReference type="RefSeq" id="WP_130356474.1">
    <property type="nucleotide sequence ID" value="NZ_SGXC01000001.1"/>
</dbReference>
<dbReference type="CDD" id="cd06174">
    <property type="entry name" value="MFS"/>
    <property type="match status" value="1"/>
</dbReference>
<dbReference type="InterPro" id="IPR011701">
    <property type="entry name" value="MFS"/>
</dbReference>
<keyword evidence="9" id="KW-1185">Reference proteome</keyword>
<dbReference type="InterPro" id="IPR020846">
    <property type="entry name" value="MFS_dom"/>
</dbReference>
<keyword evidence="3 6" id="KW-0812">Transmembrane</keyword>
<dbReference type="PROSITE" id="PS50850">
    <property type="entry name" value="MFS"/>
    <property type="match status" value="1"/>
</dbReference>
<evidence type="ECO:0000256" key="1">
    <source>
        <dbReference type="ARBA" id="ARBA00004651"/>
    </source>
</evidence>
<dbReference type="Proteomes" id="UP000292445">
    <property type="component" value="Unassembled WGS sequence"/>
</dbReference>
<keyword evidence="2" id="KW-1003">Cell membrane</keyword>
<dbReference type="GO" id="GO:0022857">
    <property type="term" value="F:transmembrane transporter activity"/>
    <property type="evidence" value="ECO:0007669"/>
    <property type="project" value="InterPro"/>
</dbReference>
<evidence type="ECO:0000256" key="4">
    <source>
        <dbReference type="ARBA" id="ARBA00022989"/>
    </source>
</evidence>
<dbReference type="GO" id="GO:0005886">
    <property type="term" value="C:plasma membrane"/>
    <property type="evidence" value="ECO:0007669"/>
    <property type="project" value="UniProtKB-SubCell"/>
</dbReference>
<reference evidence="8 9" key="1">
    <citation type="submission" date="2019-02" db="EMBL/GenBank/DDBJ databases">
        <title>Genomic Encyclopedia of Type Strains, Phase IV (KMG-IV): sequencing the most valuable type-strain genomes for metagenomic binning, comparative biology and taxonomic classification.</title>
        <authorList>
            <person name="Goeker M."/>
        </authorList>
    </citation>
    <scope>NUCLEOTIDE SEQUENCE [LARGE SCALE GENOMIC DNA]</scope>
    <source>
        <strain evidence="8 9">K24</strain>
    </source>
</reference>
<feature type="transmembrane region" description="Helical" evidence="6">
    <location>
        <begin position="16"/>
        <end position="34"/>
    </location>
</feature>
<dbReference type="SUPFAM" id="SSF103473">
    <property type="entry name" value="MFS general substrate transporter"/>
    <property type="match status" value="1"/>
</dbReference>
<evidence type="ECO:0000259" key="7">
    <source>
        <dbReference type="PROSITE" id="PS50850"/>
    </source>
</evidence>
<feature type="transmembrane region" description="Helical" evidence="6">
    <location>
        <begin position="216"/>
        <end position="240"/>
    </location>
</feature>
<dbReference type="Pfam" id="PF07690">
    <property type="entry name" value="MFS_1"/>
    <property type="match status" value="1"/>
</dbReference>
<evidence type="ECO:0000256" key="6">
    <source>
        <dbReference type="SAM" id="Phobius"/>
    </source>
</evidence>
<accession>A0A4Q7NJI8</accession>
<organism evidence="8 9">
    <name type="scientific">Pigmentiphaga kullae</name>
    <dbReference type="NCBI Taxonomy" id="151784"/>
    <lineage>
        <taxon>Bacteria</taxon>
        <taxon>Pseudomonadati</taxon>
        <taxon>Pseudomonadota</taxon>
        <taxon>Betaproteobacteria</taxon>
        <taxon>Burkholderiales</taxon>
        <taxon>Alcaligenaceae</taxon>
        <taxon>Pigmentiphaga</taxon>
    </lineage>
</organism>
<feature type="transmembrane region" description="Helical" evidence="6">
    <location>
        <begin position="252"/>
        <end position="273"/>
    </location>
</feature>
<feature type="transmembrane region" description="Helical" evidence="6">
    <location>
        <begin position="84"/>
        <end position="101"/>
    </location>
</feature>
<comment type="subcellular location">
    <subcellularLocation>
        <location evidence="1">Cell membrane</location>
        <topology evidence="1">Multi-pass membrane protein</topology>
    </subcellularLocation>
</comment>
<proteinExistence type="predicted"/>
<dbReference type="AlphaFoldDB" id="A0A4Q7NJI8"/>
<gene>
    <name evidence="8" type="ORF">EV675_1248</name>
</gene>
<evidence type="ECO:0000256" key="5">
    <source>
        <dbReference type="ARBA" id="ARBA00023136"/>
    </source>
</evidence>
<protein>
    <submittedName>
        <fullName evidence="8">Putative MFS family arabinose efflux permease</fullName>
    </submittedName>
</protein>
<dbReference type="Gene3D" id="1.20.1250.20">
    <property type="entry name" value="MFS general substrate transporter like domains"/>
    <property type="match status" value="2"/>
</dbReference>
<dbReference type="InterPro" id="IPR036259">
    <property type="entry name" value="MFS_trans_sf"/>
</dbReference>
<feature type="transmembrane region" description="Helical" evidence="6">
    <location>
        <begin position="142"/>
        <end position="164"/>
    </location>
</feature>
<feature type="transmembrane region" description="Helical" evidence="6">
    <location>
        <begin position="280"/>
        <end position="301"/>
    </location>
</feature>
<feature type="transmembrane region" description="Helical" evidence="6">
    <location>
        <begin position="371"/>
        <end position="391"/>
    </location>
</feature>
<dbReference type="EMBL" id="SGXC01000001">
    <property type="protein sequence ID" value="RZS85225.1"/>
    <property type="molecule type" value="Genomic_DNA"/>
</dbReference>
<dbReference type="OrthoDB" id="6368326at2"/>
<evidence type="ECO:0000313" key="9">
    <source>
        <dbReference type="Proteomes" id="UP000292445"/>
    </source>
</evidence>
<evidence type="ECO:0000256" key="2">
    <source>
        <dbReference type="ARBA" id="ARBA00022475"/>
    </source>
</evidence>
<keyword evidence="5 6" id="KW-0472">Membrane</keyword>
<feature type="transmembrane region" description="Helical" evidence="6">
    <location>
        <begin position="170"/>
        <end position="188"/>
    </location>
</feature>